<keyword evidence="5 8" id="KW-0808">Transferase</keyword>
<keyword evidence="6" id="KW-0663">Pyridoxal phosphate</keyword>
<organism evidence="8 9">
    <name type="scientific">Niallia alba</name>
    <dbReference type="NCBI Taxonomy" id="2729105"/>
    <lineage>
        <taxon>Bacteria</taxon>
        <taxon>Bacillati</taxon>
        <taxon>Bacillota</taxon>
        <taxon>Bacilli</taxon>
        <taxon>Bacillales</taxon>
        <taxon>Bacillaceae</taxon>
        <taxon>Niallia</taxon>
    </lineage>
</organism>
<dbReference type="Gene3D" id="3.40.640.10">
    <property type="entry name" value="Type I PLP-dependent aspartate aminotransferase-like (Major domain)"/>
    <property type="match status" value="1"/>
</dbReference>
<feature type="domain" description="Aminotransferase class I/classII large" evidence="7">
    <location>
        <begin position="49"/>
        <end position="388"/>
    </location>
</feature>
<dbReference type="PANTHER" id="PTHR42790">
    <property type="entry name" value="AMINOTRANSFERASE"/>
    <property type="match status" value="1"/>
</dbReference>
<reference evidence="8 9" key="1">
    <citation type="submission" date="2020-04" db="EMBL/GenBank/DDBJ databases">
        <title>Bacillus sp. UniB3 isolated from commercial digestive syrup.</title>
        <authorList>
            <person name="Thorat V."/>
            <person name="Kirdat K."/>
            <person name="Tiwarekar B."/>
            <person name="Yadav A."/>
        </authorList>
    </citation>
    <scope>NUCLEOTIDE SEQUENCE [LARGE SCALE GENOMIC DNA]</scope>
    <source>
        <strain evidence="8 9">UniB3</strain>
    </source>
</reference>
<evidence type="ECO:0000259" key="7">
    <source>
        <dbReference type="Pfam" id="PF00155"/>
    </source>
</evidence>
<dbReference type="InterPro" id="IPR015424">
    <property type="entry name" value="PyrdxlP-dep_Trfase"/>
</dbReference>
<evidence type="ECO:0000256" key="5">
    <source>
        <dbReference type="ARBA" id="ARBA00022679"/>
    </source>
</evidence>
<comment type="cofactor">
    <cofactor evidence="1">
        <name>pyridoxal 5'-phosphate</name>
        <dbReference type="ChEBI" id="CHEBI:597326"/>
    </cofactor>
</comment>
<comment type="subunit">
    <text evidence="3">Homodimer.</text>
</comment>
<comment type="similarity">
    <text evidence="2">Belongs to the class-I pyridoxal-phosphate-dependent aminotransferase family.</text>
</comment>
<accession>A0A7Y0K8S6</accession>
<dbReference type="Pfam" id="PF00155">
    <property type="entry name" value="Aminotran_1_2"/>
    <property type="match status" value="1"/>
</dbReference>
<dbReference type="FunFam" id="3.40.640.10:FF:000053">
    <property type="entry name" value="Aminotransferase, class I"/>
    <property type="match status" value="1"/>
</dbReference>
<dbReference type="SUPFAM" id="SSF53383">
    <property type="entry name" value="PLP-dependent transferases"/>
    <property type="match status" value="1"/>
</dbReference>
<dbReference type="Proteomes" id="UP000588491">
    <property type="component" value="Unassembled WGS sequence"/>
</dbReference>
<sequence>MHLLKPFSFSKRFPETEVIGSAFAGNNDNLIPLSFGFPAPESLPVDKMTVATEAAMKTQGRQALAYSGGSGPKNIVNWIKERSKLREIIASEEKIMVTAGSSQAIDLITRTLTDPGDEIWVEAPTFFGALKTFRLAETKLVSFPIDEDGLRVDLVEQELITRVNKGLPLPKLMYVIPNYQNPGGVNLSLARKRRLAELAYEYNFFIIEDDAYVELSFDGTFSPAIYSFGPERVVYLSTFSKIIAPGLRLGWAIGLPQIIEKMKILKVDGLTSVYVQEVTKNLLKQMDMDEQISYLNSIYLPRKNAMVSAIKQYFGEEVSFHEPNGGFFLWLTFPTHIDTSEFLDAAMIAGVSYIAGKHFFLENEGFHHMRLCFTFCKEDIIHEAIKRLADTYYDHVNSIQVIEEVN</sequence>
<dbReference type="InterPro" id="IPR015421">
    <property type="entry name" value="PyrdxlP-dep_Trfase_major"/>
</dbReference>
<evidence type="ECO:0000256" key="1">
    <source>
        <dbReference type="ARBA" id="ARBA00001933"/>
    </source>
</evidence>
<keyword evidence="9" id="KW-1185">Reference proteome</keyword>
<evidence type="ECO:0000256" key="2">
    <source>
        <dbReference type="ARBA" id="ARBA00007441"/>
    </source>
</evidence>
<protein>
    <submittedName>
        <fullName evidence="8">PLP-dependent aminotransferase family protein</fullName>
    </submittedName>
</protein>
<dbReference type="EMBL" id="JABBPK010000001">
    <property type="protein sequence ID" value="NMO77737.1"/>
    <property type="molecule type" value="Genomic_DNA"/>
</dbReference>
<evidence type="ECO:0000256" key="3">
    <source>
        <dbReference type="ARBA" id="ARBA00011738"/>
    </source>
</evidence>
<dbReference type="GO" id="GO:1901605">
    <property type="term" value="P:alpha-amino acid metabolic process"/>
    <property type="evidence" value="ECO:0007669"/>
    <property type="project" value="TreeGrafter"/>
</dbReference>
<keyword evidence="4 8" id="KW-0032">Aminotransferase</keyword>
<proteinExistence type="inferred from homology"/>
<evidence type="ECO:0000256" key="6">
    <source>
        <dbReference type="ARBA" id="ARBA00022898"/>
    </source>
</evidence>
<comment type="caution">
    <text evidence="8">The sequence shown here is derived from an EMBL/GenBank/DDBJ whole genome shotgun (WGS) entry which is preliminary data.</text>
</comment>
<name>A0A7Y0K8S6_9BACI</name>
<dbReference type="GO" id="GO:0008483">
    <property type="term" value="F:transaminase activity"/>
    <property type="evidence" value="ECO:0007669"/>
    <property type="project" value="UniProtKB-KW"/>
</dbReference>
<dbReference type="InterPro" id="IPR004839">
    <property type="entry name" value="Aminotransferase_I/II_large"/>
</dbReference>
<evidence type="ECO:0000256" key="4">
    <source>
        <dbReference type="ARBA" id="ARBA00022576"/>
    </source>
</evidence>
<dbReference type="CDD" id="cd00609">
    <property type="entry name" value="AAT_like"/>
    <property type="match status" value="1"/>
</dbReference>
<dbReference type="Gene3D" id="3.90.1150.10">
    <property type="entry name" value="Aspartate Aminotransferase, domain 1"/>
    <property type="match status" value="1"/>
</dbReference>
<dbReference type="PANTHER" id="PTHR42790:SF19">
    <property type="entry name" value="KYNURENINE_ALPHA-AMINOADIPATE AMINOTRANSFERASE, MITOCHONDRIAL"/>
    <property type="match status" value="1"/>
</dbReference>
<dbReference type="RefSeq" id="WP_169188556.1">
    <property type="nucleotide sequence ID" value="NZ_JABBPK010000001.1"/>
</dbReference>
<evidence type="ECO:0000313" key="9">
    <source>
        <dbReference type="Proteomes" id="UP000588491"/>
    </source>
</evidence>
<dbReference type="InterPro" id="IPR015422">
    <property type="entry name" value="PyrdxlP-dep_Trfase_small"/>
</dbReference>
<dbReference type="GO" id="GO:0030170">
    <property type="term" value="F:pyridoxal phosphate binding"/>
    <property type="evidence" value="ECO:0007669"/>
    <property type="project" value="InterPro"/>
</dbReference>
<dbReference type="InterPro" id="IPR050859">
    <property type="entry name" value="Class-I_PLP-dep_aminotransf"/>
</dbReference>
<evidence type="ECO:0000313" key="8">
    <source>
        <dbReference type="EMBL" id="NMO77737.1"/>
    </source>
</evidence>
<gene>
    <name evidence="8" type="ORF">HHU08_12090</name>
</gene>
<dbReference type="AlphaFoldDB" id="A0A7Y0K8S6"/>